<dbReference type="Proteomes" id="UP000562492">
    <property type="component" value="Unassembled WGS sequence"/>
</dbReference>
<evidence type="ECO:0000259" key="2">
    <source>
        <dbReference type="Pfam" id="PF07687"/>
    </source>
</evidence>
<dbReference type="PIRSF" id="PIRSF005962">
    <property type="entry name" value="Pept_M20D_amidohydro"/>
    <property type="match status" value="1"/>
</dbReference>
<dbReference type="EMBL" id="JACHKZ010000011">
    <property type="protein sequence ID" value="MBB6578088.1"/>
    <property type="molecule type" value="Genomic_DNA"/>
</dbReference>
<sequence length="404" mass="43259">MPTHLANPVLEALRQPGEHALLTQLRQDFHRWPEMGFEENRTADRIAMELGLLGIPFTRGVGRTGIVAVIEGERTDSGRAVGLRADMDALALCELNRFGHASQNPGVMHACGHDGHTAMLLGAARFLARHRRFNGTIHLIFQPAEEGRGGAQAMLADGLFERFPCDEIYALHNSPVLPVGTVAVAPGACLSSADMFTLRIIGKGGHGAHPHLAADPVVAASHVISALHHIVPRNVPPMENAVLSICAIRGGDMEARNVIPDFVEIGGTVRTFSKSVQDLIESRIAEIAQQTAAAHGARAELEYSRLFPPTVSTEREAAFAAQVAARLVGAEHVITKPMPSTASEDFSCMLEARPGAYLRVGQGGAEQGRTLHNPNYDFNDEILPLGAALLASLALDALPLQTDR</sequence>
<accession>A0ABR6RG10</accession>
<name>A0ABR6RG10_9BURK</name>
<dbReference type="PANTHER" id="PTHR11014">
    <property type="entry name" value="PEPTIDASE M20 FAMILY MEMBER"/>
    <property type="match status" value="1"/>
</dbReference>
<evidence type="ECO:0000313" key="4">
    <source>
        <dbReference type="Proteomes" id="UP000562492"/>
    </source>
</evidence>
<dbReference type="CDD" id="cd05666">
    <property type="entry name" value="M20_Acy1-like"/>
    <property type="match status" value="1"/>
</dbReference>
<dbReference type="GO" id="GO:0047980">
    <property type="term" value="F:hippurate hydrolase activity"/>
    <property type="evidence" value="ECO:0007669"/>
    <property type="project" value="UniProtKB-EC"/>
</dbReference>
<keyword evidence="1 3" id="KW-0378">Hydrolase</keyword>
<dbReference type="InterPro" id="IPR002933">
    <property type="entry name" value="Peptidase_M20"/>
</dbReference>
<reference evidence="3 4" key="1">
    <citation type="submission" date="2020-08" db="EMBL/GenBank/DDBJ databases">
        <title>Functional genomics of gut bacteria from endangered species of beetles.</title>
        <authorList>
            <person name="Carlos-Shanley C."/>
        </authorList>
    </citation>
    <scope>NUCLEOTIDE SEQUENCE [LARGE SCALE GENOMIC DNA]</scope>
    <source>
        <strain evidence="3 4">S00124</strain>
    </source>
</reference>
<organism evidence="3 4">
    <name type="scientific">Comamonas odontotermitis</name>
    <dbReference type="NCBI Taxonomy" id="379895"/>
    <lineage>
        <taxon>Bacteria</taxon>
        <taxon>Pseudomonadati</taxon>
        <taxon>Pseudomonadota</taxon>
        <taxon>Betaproteobacteria</taxon>
        <taxon>Burkholderiales</taxon>
        <taxon>Comamonadaceae</taxon>
        <taxon>Comamonas</taxon>
    </lineage>
</organism>
<dbReference type="InterPro" id="IPR036264">
    <property type="entry name" value="Bact_exopeptidase_dim_dom"/>
</dbReference>
<feature type="domain" description="Peptidase M20 dimerisation" evidence="2">
    <location>
        <begin position="195"/>
        <end position="293"/>
    </location>
</feature>
<dbReference type="SUPFAM" id="SSF55031">
    <property type="entry name" value="Bacterial exopeptidase dimerisation domain"/>
    <property type="match status" value="1"/>
</dbReference>
<dbReference type="NCBIfam" id="TIGR01891">
    <property type="entry name" value="amidohydrolases"/>
    <property type="match status" value="1"/>
</dbReference>
<dbReference type="Pfam" id="PF01546">
    <property type="entry name" value="Peptidase_M20"/>
    <property type="match status" value="1"/>
</dbReference>
<gene>
    <name evidence="3" type="ORF">HNP33_002163</name>
</gene>
<dbReference type="SUPFAM" id="SSF53187">
    <property type="entry name" value="Zn-dependent exopeptidases"/>
    <property type="match status" value="1"/>
</dbReference>
<proteinExistence type="predicted"/>
<dbReference type="InterPro" id="IPR017439">
    <property type="entry name" value="Amidohydrolase"/>
</dbReference>
<comment type="caution">
    <text evidence="3">The sequence shown here is derived from an EMBL/GenBank/DDBJ whole genome shotgun (WGS) entry which is preliminary data.</text>
</comment>
<dbReference type="Pfam" id="PF07687">
    <property type="entry name" value="M20_dimer"/>
    <property type="match status" value="1"/>
</dbReference>
<dbReference type="RefSeq" id="WP_184708216.1">
    <property type="nucleotide sequence ID" value="NZ_JACHKZ010000011.1"/>
</dbReference>
<dbReference type="Gene3D" id="3.40.630.10">
    <property type="entry name" value="Zn peptidases"/>
    <property type="match status" value="1"/>
</dbReference>
<dbReference type="PANTHER" id="PTHR11014:SF63">
    <property type="entry name" value="METALLOPEPTIDASE, PUTATIVE (AFU_ORTHOLOGUE AFUA_6G09600)-RELATED"/>
    <property type="match status" value="1"/>
</dbReference>
<evidence type="ECO:0000256" key="1">
    <source>
        <dbReference type="ARBA" id="ARBA00022801"/>
    </source>
</evidence>
<dbReference type="InterPro" id="IPR011650">
    <property type="entry name" value="Peptidase_M20_dimer"/>
</dbReference>
<keyword evidence="4" id="KW-1185">Reference proteome</keyword>
<evidence type="ECO:0000313" key="3">
    <source>
        <dbReference type="EMBL" id="MBB6578088.1"/>
    </source>
</evidence>
<protein>
    <submittedName>
        <fullName evidence="3">Hippurate hydrolase</fullName>
        <ecNumber evidence="3">3.5.1.32</ecNumber>
    </submittedName>
</protein>
<dbReference type="EC" id="3.5.1.32" evidence="3"/>
<dbReference type="Gene3D" id="3.30.70.360">
    <property type="match status" value="1"/>
</dbReference>